<accession>A0A2V2YUM1</accession>
<name>A0A2V2YUM1_9BACL</name>
<dbReference type="InterPro" id="IPR005624">
    <property type="entry name" value="PduO/GlcC-like"/>
</dbReference>
<keyword evidence="2" id="KW-1185">Reference proteome</keyword>
<dbReference type="PANTHER" id="PTHR34309">
    <property type="entry name" value="SLR1406 PROTEIN"/>
    <property type="match status" value="1"/>
</dbReference>
<dbReference type="Pfam" id="PF03928">
    <property type="entry name" value="HbpS-like"/>
    <property type="match status" value="1"/>
</dbReference>
<sequence>MLDTMTLNVAKQLLAAAVHKAAQIGIRGDVAIVDGGGNLVAFYRMDHARTGDIDIAIDKAWSSVALRRPTAELAKNAQPGGEAFGIHTTNNGRLVILGGGIPLWKQSRLMGGVGVSGGTSAQDIEAAEAAVSAFHNLISLVT</sequence>
<gene>
    <name evidence="1" type="ORF">DFQ01_1067</name>
</gene>
<dbReference type="Proteomes" id="UP000246635">
    <property type="component" value="Unassembled WGS sequence"/>
</dbReference>
<organism evidence="1 2">
    <name type="scientific">Paenibacillus cellulosilyticus</name>
    <dbReference type="NCBI Taxonomy" id="375489"/>
    <lineage>
        <taxon>Bacteria</taxon>
        <taxon>Bacillati</taxon>
        <taxon>Bacillota</taxon>
        <taxon>Bacilli</taxon>
        <taxon>Bacillales</taxon>
        <taxon>Paenibacillaceae</taxon>
        <taxon>Paenibacillus</taxon>
    </lineage>
</organism>
<evidence type="ECO:0000313" key="2">
    <source>
        <dbReference type="Proteomes" id="UP000246635"/>
    </source>
</evidence>
<protein>
    <submittedName>
        <fullName evidence="1">Uncharacterized protein GlcG (DUF336 family)</fullName>
    </submittedName>
</protein>
<dbReference type="AlphaFoldDB" id="A0A2V2YUM1"/>
<reference evidence="1 2" key="1">
    <citation type="submission" date="2018-05" db="EMBL/GenBank/DDBJ databases">
        <title>Genomic Encyclopedia of Type Strains, Phase III (KMG-III): the genomes of soil and plant-associated and newly described type strains.</title>
        <authorList>
            <person name="Whitman W."/>
        </authorList>
    </citation>
    <scope>NUCLEOTIDE SEQUENCE [LARGE SCALE GENOMIC DNA]</scope>
    <source>
        <strain evidence="1 2">CECT 5696</strain>
    </source>
</reference>
<dbReference type="SUPFAM" id="SSF143744">
    <property type="entry name" value="GlcG-like"/>
    <property type="match status" value="1"/>
</dbReference>
<dbReference type="InterPro" id="IPR052517">
    <property type="entry name" value="GlcG_carb_metab_protein"/>
</dbReference>
<dbReference type="Gene3D" id="3.30.450.150">
    <property type="entry name" value="Haem-degrading domain"/>
    <property type="match status" value="1"/>
</dbReference>
<dbReference type="EMBL" id="QGTQ01000006">
    <property type="protein sequence ID" value="PWW04726.1"/>
    <property type="molecule type" value="Genomic_DNA"/>
</dbReference>
<dbReference type="RefSeq" id="WP_245946616.1">
    <property type="nucleotide sequence ID" value="NZ_CP054612.1"/>
</dbReference>
<evidence type="ECO:0000313" key="1">
    <source>
        <dbReference type="EMBL" id="PWW04726.1"/>
    </source>
</evidence>
<dbReference type="InterPro" id="IPR038084">
    <property type="entry name" value="PduO/GlcC-like_sf"/>
</dbReference>
<comment type="caution">
    <text evidence="1">The sequence shown here is derived from an EMBL/GenBank/DDBJ whole genome shotgun (WGS) entry which is preliminary data.</text>
</comment>
<proteinExistence type="predicted"/>
<dbReference type="PANTHER" id="PTHR34309:SF1">
    <property type="entry name" value="PROTEIN GLCG"/>
    <property type="match status" value="1"/>
</dbReference>